<protein>
    <submittedName>
        <fullName evidence="2">Actin- protein 6</fullName>
    </submittedName>
</protein>
<sequence>MRSQGGPRSAPLDGVVLETGASHVRLGTIPMHSGALPHLARHPNAIARTRPGVRRQVLVGNEIEDACLDYGGLQLRLPIDRGMVVDWAAQKAVWDRALAERFGKKDTPYDSFGALQGRTVVVTEPYFALPEQQRAFDMLLFDWYQADAIWRTIPAQLVPFADPRRAECVLVVDCGQSYTHAVPLVHDEVQWHAVKRLDIGGKMLTSLLKESFSYKQWNMMDETFLTDKMKAVSCFVAASANDLGPRSHADKPNEWSFAHLVDYFHANDHNKMVQYYMLPDYAQPEDVADPKTKFGYVVAGPGNIRQTYPPPETEAEEIDTFMVGDGTTQDPPAPSDSQMLRLAQERFQLMELLFAPQRIGLEQGSLSELVAAAIRGVPEEYQELMWGNVVLVGGTAGAKGLRRRLAYELRTLAPVDVPVEVRLAADPVIAPTLGALALLQAPANTPEGQFFARHLVTRAEYAKNGGSASAPGERGGSALGDARFGDWNAVSS</sequence>
<proteinExistence type="inferred from homology"/>
<dbReference type="Gene3D" id="3.30.420.40">
    <property type="match status" value="3"/>
</dbReference>
<evidence type="ECO:0000313" key="3">
    <source>
        <dbReference type="Proteomes" id="UP001216638"/>
    </source>
</evidence>
<dbReference type="InterPro" id="IPR004000">
    <property type="entry name" value="Actin"/>
</dbReference>
<accession>A0AAF0DSC7</accession>
<dbReference type="InterPro" id="IPR043129">
    <property type="entry name" value="ATPase_NBD"/>
</dbReference>
<gene>
    <name evidence="2" type="primary">ARP6</name>
    <name evidence="2" type="ORF">MBRA1_001427</name>
</gene>
<name>A0AAF0DSC7_9BASI</name>
<dbReference type="SUPFAM" id="SSF53067">
    <property type="entry name" value="Actin-like ATPase domain"/>
    <property type="match status" value="2"/>
</dbReference>
<dbReference type="PANTHER" id="PTHR11937">
    <property type="entry name" value="ACTIN"/>
    <property type="match status" value="1"/>
</dbReference>
<reference evidence="2" key="1">
    <citation type="submission" date="2023-03" db="EMBL/GenBank/DDBJ databases">
        <title>Mating type loci evolution in Malassezia.</title>
        <authorList>
            <person name="Coelho M.A."/>
        </authorList>
    </citation>
    <scope>NUCLEOTIDE SEQUENCE</scope>
    <source>
        <strain evidence="2">CBS 14135</strain>
    </source>
</reference>
<comment type="similarity">
    <text evidence="1">Belongs to the actin family.</text>
</comment>
<organism evidence="2 3">
    <name type="scientific">Malassezia brasiliensis</name>
    <dbReference type="NCBI Taxonomy" id="1821822"/>
    <lineage>
        <taxon>Eukaryota</taxon>
        <taxon>Fungi</taxon>
        <taxon>Dikarya</taxon>
        <taxon>Basidiomycota</taxon>
        <taxon>Ustilaginomycotina</taxon>
        <taxon>Malasseziomycetes</taxon>
        <taxon>Malasseziales</taxon>
        <taxon>Malasseziaceae</taxon>
        <taxon>Malassezia</taxon>
    </lineage>
</organism>
<dbReference type="Pfam" id="PF00022">
    <property type="entry name" value="Actin"/>
    <property type="match status" value="1"/>
</dbReference>
<evidence type="ECO:0000313" key="2">
    <source>
        <dbReference type="EMBL" id="WFC94791.1"/>
    </source>
</evidence>
<dbReference type="SMART" id="SM00268">
    <property type="entry name" value="ACTIN"/>
    <property type="match status" value="1"/>
</dbReference>
<keyword evidence="3" id="KW-1185">Reference proteome</keyword>
<evidence type="ECO:0000256" key="1">
    <source>
        <dbReference type="RuleBase" id="RU000487"/>
    </source>
</evidence>
<dbReference type="Proteomes" id="UP001216638">
    <property type="component" value="Chromosome 1"/>
</dbReference>
<dbReference type="EMBL" id="CP119951">
    <property type="protein sequence ID" value="WFC94791.1"/>
    <property type="molecule type" value="Genomic_DNA"/>
</dbReference>
<dbReference type="AlphaFoldDB" id="A0AAF0DSC7"/>